<sequence>MVWEGVGTLLLVGGLLAGVVWIVIAAGVGEIPKVLHGLALWLLVPLAWLGSLGVVLAGGSVGAGWAVLLGLLVATGVACAAARMLAGRRS</sequence>
<comment type="caution">
    <text evidence="2">The sequence shown here is derived from an EMBL/GenBank/DDBJ whole genome shotgun (WGS) entry which is preliminary data.</text>
</comment>
<dbReference type="Proteomes" id="UP000232453">
    <property type="component" value="Unassembled WGS sequence"/>
</dbReference>
<name>A0A852W3Y6_PSEA5</name>
<keyword evidence="1" id="KW-0812">Transmembrane</keyword>
<dbReference type="EMBL" id="JACCCZ010000001">
    <property type="protein sequence ID" value="NYG03828.1"/>
    <property type="molecule type" value="Genomic_DNA"/>
</dbReference>
<evidence type="ECO:0000313" key="5">
    <source>
        <dbReference type="Proteomes" id="UP000549695"/>
    </source>
</evidence>
<accession>A0A852W3Y6</accession>
<accession>A0AA44UNI8</accession>
<feature type="transmembrane region" description="Helical" evidence="1">
    <location>
        <begin position="38"/>
        <end position="57"/>
    </location>
</feature>
<dbReference type="AlphaFoldDB" id="A0A852W3Y6"/>
<evidence type="ECO:0000313" key="2">
    <source>
        <dbReference type="EMBL" id="NYG03828.1"/>
    </source>
</evidence>
<evidence type="ECO:0000313" key="3">
    <source>
        <dbReference type="EMBL" id="PKB30662.1"/>
    </source>
</evidence>
<dbReference type="RefSeq" id="WP_073578537.1">
    <property type="nucleotide sequence ID" value="NZ_BAAAJZ010000003.1"/>
</dbReference>
<dbReference type="GeneID" id="98053807"/>
<gene>
    <name evidence="3" type="ORF">ATL51_2335</name>
    <name evidence="2" type="ORF">HDA37_004113</name>
</gene>
<keyword evidence="1" id="KW-0472">Membrane</keyword>
<dbReference type="Proteomes" id="UP000549695">
    <property type="component" value="Unassembled WGS sequence"/>
</dbReference>
<evidence type="ECO:0000313" key="4">
    <source>
        <dbReference type="Proteomes" id="UP000232453"/>
    </source>
</evidence>
<protein>
    <submittedName>
        <fullName evidence="2">Uncharacterized protein</fullName>
    </submittedName>
</protein>
<feature type="transmembrane region" description="Helical" evidence="1">
    <location>
        <begin position="6"/>
        <end position="26"/>
    </location>
</feature>
<keyword evidence="1" id="KW-1133">Transmembrane helix</keyword>
<evidence type="ECO:0000256" key="1">
    <source>
        <dbReference type="SAM" id="Phobius"/>
    </source>
</evidence>
<dbReference type="EMBL" id="PHUJ01000003">
    <property type="protein sequence ID" value="PKB30662.1"/>
    <property type="molecule type" value="Genomic_DNA"/>
</dbReference>
<reference evidence="2 5" key="1">
    <citation type="submission" date="2020-07" db="EMBL/GenBank/DDBJ databases">
        <title>Sequencing the genomes of 1000 actinobacteria strains.</title>
        <authorList>
            <person name="Klenk H.-P."/>
        </authorList>
    </citation>
    <scope>NUCLEOTIDE SEQUENCE [LARGE SCALE GENOMIC DNA]</scope>
    <source>
        <strain evidence="3 4">DSM 44104</strain>
        <strain evidence="2 5">DSM 44749</strain>
    </source>
</reference>
<proteinExistence type="predicted"/>
<keyword evidence="5" id="KW-1185">Reference proteome</keyword>
<organism evidence="2 5">
    <name type="scientific">Pseudonocardia alni</name>
    <name type="common">Amycolata alni</name>
    <dbReference type="NCBI Taxonomy" id="33907"/>
    <lineage>
        <taxon>Bacteria</taxon>
        <taxon>Bacillati</taxon>
        <taxon>Actinomycetota</taxon>
        <taxon>Actinomycetes</taxon>
        <taxon>Pseudonocardiales</taxon>
        <taxon>Pseudonocardiaceae</taxon>
        <taxon>Pseudonocardia</taxon>
    </lineage>
</organism>
<feature type="transmembrane region" description="Helical" evidence="1">
    <location>
        <begin position="63"/>
        <end position="86"/>
    </location>
</feature>